<sequence>MALIGGGSSEKVELTFDWKGTLKTSQSDKQSPNSFKWTTSNVRYKKQKEVKFTATPVCVWPLFLWVVSSKSLNQNQIEIDCSQEKCFYALCWDAKIYPFALVTHMPRFVPVPVDAPNSLTFFQGKRDFGISAIIVGLVAIAAVAASVTASALALSTTVQTTQTINELSMMVTMALDKQVTANSQIQGGLMLINQRIDLVQEQVDILWQLTQLGCEYKMPGLCVTSVQFENSTRAANLSKTLSRYMLQNWTMEFEQMLRELRVAILQVNSTHLDLSLTKGFSTWIYSAFSYFKEWVGVGLFAVILCGGVLLLLWMVCKLKAQTKRDKMVIAQALAALEHDTSPDIWLSILKQ</sequence>
<feature type="transmembrane region" description="Helical" evidence="1">
    <location>
        <begin position="294"/>
        <end position="316"/>
    </location>
</feature>
<dbReference type="InterPro" id="IPR000328">
    <property type="entry name" value="GP41-like"/>
</dbReference>
<dbReference type="PANTHER" id="PTHR37874">
    <property type="entry name" value="RIKEN CDNA 1500011B03 GENE-RELATED"/>
    <property type="match status" value="1"/>
</dbReference>
<keyword evidence="1" id="KW-0472">Membrane</keyword>
<dbReference type="GeneTree" id="ENSGT01150000287105"/>
<dbReference type="InterPro" id="IPR053368">
    <property type="entry name" value="Viral_Envelope_Glycoprotein"/>
</dbReference>
<name>A0A8C6GN24_MUSSI</name>
<reference evidence="3" key="1">
    <citation type="submission" date="2025-08" db="UniProtKB">
        <authorList>
            <consortium name="Ensembl"/>
        </authorList>
    </citation>
    <scope>IDENTIFICATION</scope>
</reference>
<keyword evidence="1" id="KW-0812">Transmembrane</keyword>
<protein>
    <recommendedName>
        <fullName evidence="2">Retroviral envelope protein GP41-like domain-containing protein</fullName>
    </recommendedName>
</protein>
<evidence type="ECO:0000313" key="3">
    <source>
        <dbReference type="Ensembl" id="ENSMSIP00000009011.1"/>
    </source>
</evidence>
<proteinExistence type="predicted"/>
<dbReference type="AlphaFoldDB" id="A0A8C6GN24"/>
<dbReference type="Proteomes" id="UP000694415">
    <property type="component" value="Unplaced"/>
</dbReference>
<organism evidence="3 4">
    <name type="scientific">Mus spicilegus</name>
    <name type="common">Mound-building mouse</name>
    <dbReference type="NCBI Taxonomy" id="10103"/>
    <lineage>
        <taxon>Eukaryota</taxon>
        <taxon>Metazoa</taxon>
        <taxon>Chordata</taxon>
        <taxon>Craniata</taxon>
        <taxon>Vertebrata</taxon>
        <taxon>Euteleostomi</taxon>
        <taxon>Mammalia</taxon>
        <taxon>Eutheria</taxon>
        <taxon>Euarchontoglires</taxon>
        <taxon>Glires</taxon>
        <taxon>Rodentia</taxon>
        <taxon>Myomorpha</taxon>
        <taxon>Muroidea</taxon>
        <taxon>Muridae</taxon>
        <taxon>Murinae</taxon>
        <taxon>Mus</taxon>
        <taxon>Mus</taxon>
    </lineage>
</organism>
<reference evidence="3" key="2">
    <citation type="submission" date="2025-09" db="UniProtKB">
        <authorList>
            <consortium name="Ensembl"/>
        </authorList>
    </citation>
    <scope>IDENTIFICATION</scope>
</reference>
<dbReference type="Pfam" id="PF00517">
    <property type="entry name" value="GP41"/>
    <property type="match status" value="1"/>
</dbReference>
<dbReference type="PANTHER" id="PTHR37874:SF2">
    <property type="entry name" value="GENE 8113-RELATED"/>
    <property type="match status" value="1"/>
</dbReference>
<dbReference type="GO" id="GO:0005198">
    <property type="term" value="F:structural molecule activity"/>
    <property type="evidence" value="ECO:0007669"/>
    <property type="project" value="InterPro"/>
</dbReference>
<evidence type="ECO:0000256" key="1">
    <source>
        <dbReference type="SAM" id="Phobius"/>
    </source>
</evidence>
<feature type="transmembrane region" description="Helical" evidence="1">
    <location>
        <begin position="128"/>
        <end position="154"/>
    </location>
</feature>
<dbReference type="Ensembl" id="ENSMSIT00000011490.1">
    <property type="protein sequence ID" value="ENSMSIP00000009011.1"/>
    <property type="gene ID" value="ENSMSIG00000007998.1"/>
</dbReference>
<evidence type="ECO:0000259" key="2">
    <source>
        <dbReference type="Pfam" id="PF00517"/>
    </source>
</evidence>
<keyword evidence="4" id="KW-1185">Reference proteome</keyword>
<evidence type="ECO:0000313" key="4">
    <source>
        <dbReference type="Proteomes" id="UP000694415"/>
    </source>
</evidence>
<accession>A0A8C6GN24</accession>
<keyword evidence="1" id="KW-1133">Transmembrane helix</keyword>
<feature type="domain" description="Retroviral envelope protein GP41-like" evidence="2">
    <location>
        <begin position="151"/>
        <end position="315"/>
    </location>
</feature>